<protein>
    <recommendedName>
        <fullName evidence="2 7">DNA repair protein RecO</fullName>
    </recommendedName>
    <alternativeName>
        <fullName evidence="6 7">Recombination protein O</fullName>
    </alternativeName>
</protein>
<evidence type="ECO:0000313" key="10">
    <source>
        <dbReference type="Proteomes" id="UP000544872"/>
    </source>
</evidence>
<evidence type="ECO:0000256" key="2">
    <source>
        <dbReference type="ARBA" id="ARBA00021310"/>
    </source>
</evidence>
<dbReference type="GO" id="GO:0006302">
    <property type="term" value="P:double-strand break repair"/>
    <property type="evidence" value="ECO:0007669"/>
    <property type="project" value="TreeGrafter"/>
</dbReference>
<dbReference type="PANTHER" id="PTHR33991:SF1">
    <property type="entry name" value="DNA REPAIR PROTEIN RECO"/>
    <property type="match status" value="1"/>
</dbReference>
<dbReference type="GO" id="GO:0043590">
    <property type="term" value="C:bacterial nucleoid"/>
    <property type="evidence" value="ECO:0007669"/>
    <property type="project" value="TreeGrafter"/>
</dbReference>
<dbReference type="InterPro" id="IPR022572">
    <property type="entry name" value="DNA_rep/recomb_RecO_N"/>
</dbReference>
<proteinExistence type="inferred from homology"/>
<dbReference type="InterPro" id="IPR037278">
    <property type="entry name" value="ARFGAP/RecO"/>
</dbReference>
<dbReference type="NCBIfam" id="TIGR00613">
    <property type="entry name" value="reco"/>
    <property type="match status" value="1"/>
</dbReference>
<dbReference type="GO" id="GO:0006310">
    <property type="term" value="P:DNA recombination"/>
    <property type="evidence" value="ECO:0007669"/>
    <property type="project" value="UniProtKB-UniRule"/>
</dbReference>
<evidence type="ECO:0000256" key="1">
    <source>
        <dbReference type="ARBA" id="ARBA00007452"/>
    </source>
</evidence>
<dbReference type="HAMAP" id="MF_00201">
    <property type="entry name" value="RecO"/>
    <property type="match status" value="1"/>
</dbReference>
<evidence type="ECO:0000256" key="6">
    <source>
        <dbReference type="ARBA" id="ARBA00033409"/>
    </source>
</evidence>
<evidence type="ECO:0000313" key="9">
    <source>
        <dbReference type="EMBL" id="MBB6210091.1"/>
    </source>
</evidence>
<dbReference type="InterPro" id="IPR012340">
    <property type="entry name" value="NA-bd_OB-fold"/>
</dbReference>
<organism evidence="9 10">
    <name type="scientific">Novispirillum itersonii</name>
    <name type="common">Aquaspirillum itersonii</name>
    <dbReference type="NCBI Taxonomy" id="189"/>
    <lineage>
        <taxon>Bacteria</taxon>
        <taxon>Pseudomonadati</taxon>
        <taxon>Pseudomonadota</taxon>
        <taxon>Alphaproteobacteria</taxon>
        <taxon>Rhodospirillales</taxon>
        <taxon>Novispirillaceae</taxon>
        <taxon>Novispirillum</taxon>
    </lineage>
</organism>
<comment type="function">
    <text evidence="7">Involved in DNA repair and RecF pathway recombination.</text>
</comment>
<dbReference type="Proteomes" id="UP000544872">
    <property type="component" value="Unassembled WGS sequence"/>
</dbReference>
<dbReference type="AlphaFoldDB" id="A0A7X0DLL4"/>
<keyword evidence="10" id="KW-1185">Reference proteome</keyword>
<keyword evidence="5 7" id="KW-0234">DNA repair</keyword>
<gene>
    <name evidence="7" type="primary">recO</name>
    <name evidence="9" type="ORF">FHS48_001501</name>
</gene>
<name>A0A7X0DLL4_NOVIT</name>
<keyword evidence="4 7" id="KW-0233">DNA recombination</keyword>
<accession>A0A7X0DLL4</accession>
<dbReference type="InterPro" id="IPR042242">
    <property type="entry name" value="RecO_C"/>
</dbReference>
<feature type="domain" description="DNA replication/recombination mediator RecO N-terminal" evidence="8">
    <location>
        <begin position="1"/>
        <end position="71"/>
    </location>
</feature>
<dbReference type="Gene3D" id="2.40.50.140">
    <property type="entry name" value="Nucleic acid-binding proteins"/>
    <property type="match status" value="1"/>
</dbReference>
<dbReference type="EMBL" id="JACIIX010000004">
    <property type="protein sequence ID" value="MBB6210091.1"/>
    <property type="molecule type" value="Genomic_DNA"/>
</dbReference>
<sequence>MEWRDAGIVLRVRRHGEAHVVASLLTASHGRQSGLIKGGASRNRRGQLEPGTIGVATWQARLEDQLGSLSFEPLEATAPDLLSDPDRLFALSSACAMLEATASERMPVPELYDATLALLAALRDGAPLEVYVRWELALLSGLGFGLDLGVCAVSGSAEDLQYVSPRTGRAVSAAAAGVYRDRLLPLPEFLRPGRNETPADALMLEQGLTLTGFFLVRHALLPVRQTRPGLPEARTLLLSRLQRLAERGVKEMTLPD</sequence>
<dbReference type="PANTHER" id="PTHR33991">
    <property type="entry name" value="DNA REPAIR PROTEIN RECO"/>
    <property type="match status" value="1"/>
</dbReference>
<dbReference type="RefSeq" id="WP_184262907.1">
    <property type="nucleotide sequence ID" value="NZ_JACIIX010000004.1"/>
</dbReference>
<dbReference type="SUPFAM" id="SSF50249">
    <property type="entry name" value="Nucleic acid-binding proteins"/>
    <property type="match status" value="1"/>
</dbReference>
<evidence type="ECO:0000256" key="7">
    <source>
        <dbReference type="HAMAP-Rule" id="MF_00201"/>
    </source>
</evidence>
<evidence type="ECO:0000256" key="3">
    <source>
        <dbReference type="ARBA" id="ARBA00022763"/>
    </source>
</evidence>
<dbReference type="Gene3D" id="1.20.1440.120">
    <property type="entry name" value="Recombination protein O, C-terminal domain"/>
    <property type="match status" value="1"/>
</dbReference>
<dbReference type="Pfam" id="PF02565">
    <property type="entry name" value="RecO_C"/>
    <property type="match status" value="1"/>
</dbReference>
<keyword evidence="3 7" id="KW-0227">DNA damage</keyword>
<comment type="caution">
    <text evidence="9">The sequence shown here is derived from an EMBL/GenBank/DDBJ whole genome shotgun (WGS) entry which is preliminary data.</text>
</comment>
<comment type="similarity">
    <text evidence="1 7">Belongs to the RecO family.</text>
</comment>
<dbReference type="InterPro" id="IPR003717">
    <property type="entry name" value="RecO"/>
</dbReference>
<dbReference type="Pfam" id="PF11967">
    <property type="entry name" value="RecO_N"/>
    <property type="match status" value="1"/>
</dbReference>
<evidence type="ECO:0000256" key="4">
    <source>
        <dbReference type="ARBA" id="ARBA00023172"/>
    </source>
</evidence>
<evidence type="ECO:0000259" key="8">
    <source>
        <dbReference type="Pfam" id="PF11967"/>
    </source>
</evidence>
<dbReference type="SUPFAM" id="SSF57863">
    <property type="entry name" value="ArfGap/RecO-like zinc finger"/>
    <property type="match status" value="1"/>
</dbReference>
<evidence type="ECO:0000256" key="5">
    <source>
        <dbReference type="ARBA" id="ARBA00023204"/>
    </source>
</evidence>
<reference evidence="9 10" key="1">
    <citation type="submission" date="2020-08" db="EMBL/GenBank/DDBJ databases">
        <title>Genomic Encyclopedia of Type Strains, Phase IV (KMG-IV): sequencing the most valuable type-strain genomes for metagenomic binning, comparative biology and taxonomic classification.</title>
        <authorList>
            <person name="Goeker M."/>
        </authorList>
    </citation>
    <scope>NUCLEOTIDE SEQUENCE [LARGE SCALE GENOMIC DNA]</scope>
    <source>
        <strain evidence="9 10">DSM 11590</strain>
    </source>
</reference>